<evidence type="ECO:0000313" key="2">
    <source>
        <dbReference type="EMBL" id="GIM46418.1"/>
    </source>
</evidence>
<feature type="domain" description="DUF2249" evidence="1">
    <location>
        <begin position="9"/>
        <end position="76"/>
    </location>
</feature>
<dbReference type="Gene3D" id="3.30.110.40">
    <property type="entry name" value="TusA-like domain"/>
    <property type="match status" value="1"/>
</dbReference>
<dbReference type="InterPro" id="IPR036868">
    <property type="entry name" value="TusA-like_sf"/>
</dbReference>
<feature type="domain" description="DUF2249" evidence="1">
    <location>
        <begin position="115"/>
        <end position="181"/>
    </location>
</feature>
<comment type="caution">
    <text evidence="2">The sequence shown here is derived from an EMBL/GenBank/DDBJ whole genome shotgun (WGS) entry which is preliminary data.</text>
</comment>
<evidence type="ECO:0000313" key="3">
    <source>
        <dbReference type="Proteomes" id="UP001057291"/>
    </source>
</evidence>
<sequence length="182" mass="20761">MGAAPQTVELDVRPHLRKKLEPFQLIMDTVRTLDPADTFILHTTFKPVPLLGLMRAKGFAYKTEQLAKDHWKVTFVPKSRKKELKEKEWDEGSFPNKGQTIAPMEVNADSPRTIELDNRGLEPPQPMVRTLKALETCRKGDRVVIHNDRVPVFLLEELTALGYPYTIEDQPDGSARVMIQKT</sequence>
<dbReference type="EMBL" id="BOQE01000001">
    <property type="protein sequence ID" value="GIM46418.1"/>
    <property type="molecule type" value="Genomic_DNA"/>
</dbReference>
<dbReference type="Pfam" id="PF10006">
    <property type="entry name" value="DUF2249"/>
    <property type="match status" value="2"/>
</dbReference>
<dbReference type="InterPro" id="IPR018720">
    <property type="entry name" value="DUF2249"/>
</dbReference>
<dbReference type="AlphaFoldDB" id="A0AAV4LF81"/>
<dbReference type="CDD" id="cd00291">
    <property type="entry name" value="SirA_YedF_YeeD"/>
    <property type="match status" value="1"/>
</dbReference>
<proteinExistence type="predicted"/>
<dbReference type="SUPFAM" id="SSF64307">
    <property type="entry name" value="SirA-like"/>
    <property type="match status" value="1"/>
</dbReference>
<reference evidence="2" key="1">
    <citation type="journal article" date="2023" name="Int. J. Syst. Evol. Microbiol.">
        <title>Collibacillus ludicampi gen. nov., sp. nov., a new soil bacterium of the family Alicyclobacillaceae.</title>
        <authorList>
            <person name="Jojima T."/>
            <person name="Ioku Y."/>
            <person name="Fukuta Y."/>
            <person name="Shirasaka N."/>
            <person name="Matsumura Y."/>
            <person name="Mori M."/>
        </authorList>
    </citation>
    <scope>NUCLEOTIDE SEQUENCE</scope>
    <source>
        <strain evidence="2">TP075</strain>
    </source>
</reference>
<evidence type="ECO:0000259" key="1">
    <source>
        <dbReference type="Pfam" id="PF10006"/>
    </source>
</evidence>
<dbReference type="Proteomes" id="UP001057291">
    <property type="component" value="Unassembled WGS sequence"/>
</dbReference>
<protein>
    <submittedName>
        <fullName evidence="2">Universal stress protein</fullName>
    </submittedName>
</protein>
<name>A0AAV4LF81_9BACL</name>
<gene>
    <name evidence="2" type="ORF">DNHGIG_19670</name>
</gene>
<organism evidence="2 3">
    <name type="scientific">Collibacillus ludicampi</name>
    <dbReference type="NCBI Taxonomy" id="2771369"/>
    <lineage>
        <taxon>Bacteria</taxon>
        <taxon>Bacillati</taxon>
        <taxon>Bacillota</taxon>
        <taxon>Bacilli</taxon>
        <taxon>Bacillales</taxon>
        <taxon>Alicyclobacillaceae</taxon>
        <taxon>Collibacillus</taxon>
    </lineage>
</organism>
<dbReference type="RefSeq" id="WP_282199523.1">
    <property type="nucleotide sequence ID" value="NZ_BOQE01000001.1"/>
</dbReference>
<accession>A0AAV4LF81</accession>
<keyword evidence="3" id="KW-1185">Reference proteome</keyword>